<evidence type="ECO:0000259" key="16">
    <source>
        <dbReference type="Pfam" id="PF01087"/>
    </source>
</evidence>
<dbReference type="PIRSF" id="PIRSF000808">
    <property type="entry name" value="GalT"/>
    <property type="match status" value="1"/>
</dbReference>
<dbReference type="Gene3D" id="3.30.428.10">
    <property type="entry name" value="HIT-like"/>
    <property type="match status" value="2"/>
</dbReference>
<evidence type="ECO:0000256" key="5">
    <source>
        <dbReference type="ARBA" id="ARBA00016340"/>
    </source>
</evidence>
<dbReference type="PANTHER" id="PTHR11943">
    <property type="entry name" value="GALACTOSE-1-PHOSPHATE URIDYLYLTRANSFERASE"/>
    <property type="match status" value="1"/>
</dbReference>
<dbReference type="EMBL" id="PHUJ01000003">
    <property type="protein sequence ID" value="PKB29961.1"/>
    <property type="molecule type" value="Genomic_DNA"/>
</dbReference>
<evidence type="ECO:0000256" key="2">
    <source>
        <dbReference type="ARBA" id="ARBA00004947"/>
    </source>
</evidence>
<dbReference type="InterPro" id="IPR005849">
    <property type="entry name" value="GalP_Utransf_N"/>
</dbReference>
<gene>
    <name evidence="18" type="ORF">ATL51_1611</name>
</gene>
<dbReference type="Pfam" id="PF02744">
    <property type="entry name" value="GalP_UDP_tr_C"/>
    <property type="match status" value="1"/>
</dbReference>
<feature type="binding site" evidence="14">
    <location>
        <position position="140"/>
    </location>
    <ligand>
        <name>Zn(2+)</name>
        <dbReference type="ChEBI" id="CHEBI:29105"/>
    </ligand>
</feature>
<evidence type="ECO:0000256" key="13">
    <source>
        <dbReference type="PIRSR" id="PIRSR000808-1"/>
    </source>
</evidence>
<dbReference type="Pfam" id="PF01087">
    <property type="entry name" value="GalP_UDP_transf"/>
    <property type="match status" value="1"/>
</dbReference>
<protein>
    <recommendedName>
        <fullName evidence="5 12">Galactose-1-phosphate uridylyltransferase</fullName>
        <ecNumber evidence="4 12">2.7.7.12</ecNumber>
    </recommendedName>
</protein>
<evidence type="ECO:0000256" key="14">
    <source>
        <dbReference type="PIRSR" id="PIRSR000808-3"/>
    </source>
</evidence>
<comment type="cofactor">
    <cofactor evidence="14">
        <name>Zn(2+)</name>
        <dbReference type="ChEBI" id="CHEBI:29105"/>
    </cofactor>
    <text evidence="14">Binds 1 zinc ion per subunit.</text>
</comment>
<dbReference type="PANTHER" id="PTHR11943:SF1">
    <property type="entry name" value="GALACTOSE-1-PHOSPHATE URIDYLYLTRANSFERASE"/>
    <property type="match status" value="1"/>
</dbReference>
<keyword evidence="10 15" id="KW-0299">Galactose metabolism</keyword>
<proteinExistence type="inferred from homology"/>
<feature type="binding site" evidence="14">
    <location>
        <position position="82"/>
    </location>
    <ligand>
        <name>Zn(2+)</name>
        <dbReference type="ChEBI" id="CHEBI:29105"/>
    </ligand>
</feature>
<feature type="binding site" evidence="14">
    <location>
        <position position="191"/>
    </location>
    <ligand>
        <name>Zn(2+)</name>
        <dbReference type="ChEBI" id="CHEBI:29105"/>
    </ligand>
</feature>
<feature type="active site" description="Tele-UMP-histidine intermediate" evidence="13">
    <location>
        <position position="193"/>
    </location>
</feature>
<dbReference type="GO" id="GO:0008108">
    <property type="term" value="F:UDP-glucose:hexose-1-phosphate uridylyltransferase activity"/>
    <property type="evidence" value="ECO:0007669"/>
    <property type="project" value="UniProtKB-UniRule"/>
</dbReference>
<evidence type="ECO:0000256" key="15">
    <source>
        <dbReference type="RuleBase" id="RU000506"/>
    </source>
</evidence>
<evidence type="ECO:0000256" key="7">
    <source>
        <dbReference type="ARBA" id="ARBA00022695"/>
    </source>
</evidence>
<comment type="catalytic activity">
    <reaction evidence="1 15">
        <text>alpha-D-galactose 1-phosphate + UDP-alpha-D-glucose = alpha-D-glucose 1-phosphate + UDP-alpha-D-galactose</text>
        <dbReference type="Rhea" id="RHEA:13989"/>
        <dbReference type="ChEBI" id="CHEBI:58336"/>
        <dbReference type="ChEBI" id="CHEBI:58601"/>
        <dbReference type="ChEBI" id="CHEBI:58885"/>
        <dbReference type="ChEBI" id="CHEBI:66914"/>
        <dbReference type="EC" id="2.7.7.12"/>
    </reaction>
</comment>
<dbReference type="AlphaFoldDB" id="A0AA44ZNH7"/>
<organism evidence="18 19">
    <name type="scientific">Pseudonocardia alni</name>
    <name type="common">Amycolata alni</name>
    <dbReference type="NCBI Taxonomy" id="33907"/>
    <lineage>
        <taxon>Bacteria</taxon>
        <taxon>Bacillati</taxon>
        <taxon>Actinomycetota</taxon>
        <taxon>Actinomycetes</taxon>
        <taxon>Pseudonocardiales</taxon>
        <taxon>Pseudonocardiaceae</taxon>
        <taxon>Pseudonocardia</taxon>
    </lineage>
</organism>
<evidence type="ECO:0000256" key="3">
    <source>
        <dbReference type="ARBA" id="ARBA00010951"/>
    </source>
</evidence>
<dbReference type="EC" id="2.7.7.12" evidence="4 12"/>
<comment type="pathway">
    <text evidence="2 15">Carbohydrate metabolism; galactose metabolism.</text>
</comment>
<accession>A0AA44ZNH7</accession>
<name>A0AA44ZNH7_PSEA5</name>
<sequence>MTYVQKVQKLTTRMADGREIIWFDGPDHAPRDPAGLVDARDLPRVVPASQLRYDALAGEWVTIAAHRQDRTYKPPADQCPLCPSRDGRHTEVPGPEYGVVAFENRFPSFGSAPGAPLPEPGPVPQAASGRCEVVCFTDDHDTPFSRLTPDRARLVLEAWADRTAELGARPGVRYVFPFENRGAEIGVTLSHPHGQIYAYPYVPPFPQRMLAHVAAHREATGENLFDTQLAAERAGERVVVAGEHWTAFVPQAARWPVEVHLYPHRPTPDLPALDEAQRAEFATLYLDVLRRLDALYDDELPYVAGWNQAPVLESDGRSDARLHLRLHSIRRAPGKIKYLAGSESGAGAFISDVLPEAVAERLRSL</sequence>
<dbReference type="GO" id="GO:0005737">
    <property type="term" value="C:cytoplasm"/>
    <property type="evidence" value="ECO:0007669"/>
    <property type="project" value="TreeGrafter"/>
</dbReference>
<dbReference type="GO" id="GO:0008270">
    <property type="term" value="F:zinc ion binding"/>
    <property type="evidence" value="ECO:0007669"/>
    <property type="project" value="InterPro"/>
</dbReference>
<feature type="domain" description="Galactose-1-phosphate uridyl transferase N-terminal" evidence="16">
    <location>
        <begin position="48"/>
        <end position="203"/>
    </location>
</feature>
<evidence type="ECO:0000313" key="18">
    <source>
        <dbReference type="EMBL" id="PKB29961.1"/>
    </source>
</evidence>
<evidence type="ECO:0000313" key="19">
    <source>
        <dbReference type="Proteomes" id="UP000232453"/>
    </source>
</evidence>
<evidence type="ECO:0000256" key="12">
    <source>
        <dbReference type="NCBIfam" id="TIGR00209"/>
    </source>
</evidence>
<dbReference type="Proteomes" id="UP000232453">
    <property type="component" value="Unassembled WGS sequence"/>
</dbReference>
<comment type="caution">
    <text evidence="18">The sequence shown here is derived from an EMBL/GenBank/DDBJ whole genome shotgun (WGS) entry which is preliminary data.</text>
</comment>
<dbReference type="InterPro" id="IPR019779">
    <property type="entry name" value="GalP_UDPtransf1_His-AS"/>
</dbReference>
<evidence type="ECO:0000256" key="8">
    <source>
        <dbReference type="ARBA" id="ARBA00022723"/>
    </source>
</evidence>
<dbReference type="InterPro" id="IPR005850">
    <property type="entry name" value="GalP_Utransf_C"/>
</dbReference>
<feature type="binding site" evidence="14">
    <location>
        <position position="79"/>
    </location>
    <ligand>
        <name>Zn(2+)</name>
        <dbReference type="ChEBI" id="CHEBI:29105"/>
    </ligand>
</feature>
<keyword evidence="8 14" id="KW-0479">Metal-binding</keyword>
<feature type="domain" description="Galactose-1-phosphate uridyl transferase C-terminal" evidence="17">
    <location>
        <begin position="229"/>
        <end position="365"/>
    </location>
</feature>
<keyword evidence="6 15" id="KW-0808">Transferase</keyword>
<evidence type="ECO:0000256" key="9">
    <source>
        <dbReference type="ARBA" id="ARBA00022833"/>
    </source>
</evidence>
<evidence type="ECO:0000256" key="10">
    <source>
        <dbReference type="ARBA" id="ARBA00023144"/>
    </source>
</evidence>
<keyword evidence="9 14" id="KW-0862">Zinc</keyword>
<evidence type="ECO:0000256" key="6">
    <source>
        <dbReference type="ARBA" id="ARBA00022679"/>
    </source>
</evidence>
<reference evidence="18 19" key="1">
    <citation type="submission" date="2017-11" db="EMBL/GenBank/DDBJ databases">
        <title>Sequencing the genomes of 1000 actinobacteria strains.</title>
        <authorList>
            <person name="Klenk H.-P."/>
        </authorList>
    </citation>
    <scope>NUCLEOTIDE SEQUENCE [LARGE SCALE GENOMIC DNA]</scope>
    <source>
        <strain evidence="18 19">DSM 44104</strain>
    </source>
</reference>
<evidence type="ECO:0000259" key="17">
    <source>
        <dbReference type="Pfam" id="PF02744"/>
    </source>
</evidence>
<evidence type="ECO:0000256" key="11">
    <source>
        <dbReference type="ARBA" id="ARBA00023277"/>
    </source>
</evidence>
<evidence type="ECO:0000256" key="1">
    <source>
        <dbReference type="ARBA" id="ARBA00001107"/>
    </source>
</evidence>
<dbReference type="GO" id="GO:0033499">
    <property type="term" value="P:galactose catabolic process via UDP-galactose, Leloir pathway"/>
    <property type="evidence" value="ECO:0007669"/>
    <property type="project" value="TreeGrafter"/>
</dbReference>
<evidence type="ECO:0000256" key="4">
    <source>
        <dbReference type="ARBA" id="ARBA00012384"/>
    </source>
</evidence>
<dbReference type="InterPro" id="IPR001937">
    <property type="entry name" value="GalP_UDPtransf1"/>
</dbReference>
<comment type="similarity">
    <text evidence="3 15">Belongs to the galactose-1-phosphate uridylyltransferase type 1 family.</text>
</comment>
<keyword evidence="7 15" id="KW-0548">Nucleotidyltransferase</keyword>
<keyword evidence="11 15" id="KW-0119">Carbohydrate metabolism</keyword>
<dbReference type="PROSITE" id="PS00117">
    <property type="entry name" value="GAL_P_UDP_TRANSF_I"/>
    <property type="match status" value="1"/>
</dbReference>
<dbReference type="SUPFAM" id="SSF54197">
    <property type="entry name" value="HIT-like"/>
    <property type="match status" value="2"/>
</dbReference>
<dbReference type="NCBIfam" id="TIGR00209">
    <property type="entry name" value="galT_1"/>
    <property type="match status" value="1"/>
</dbReference>
<dbReference type="InterPro" id="IPR036265">
    <property type="entry name" value="HIT-like_sf"/>
</dbReference>